<dbReference type="STRING" id="1399419.A5906_38560"/>
<evidence type="ECO:0000313" key="4">
    <source>
        <dbReference type="Proteomes" id="UP000315914"/>
    </source>
</evidence>
<dbReference type="Pfam" id="PF03401">
    <property type="entry name" value="TctC"/>
    <property type="match status" value="1"/>
</dbReference>
<proteinExistence type="inferred from homology"/>
<organism evidence="3 4">
    <name type="scientific">Bradyrhizobium sacchari</name>
    <dbReference type="NCBI Taxonomy" id="1399419"/>
    <lineage>
        <taxon>Bacteria</taxon>
        <taxon>Pseudomonadati</taxon>
        <taxon>Pseudomonadota</taxon>
        <taxon>Alphaproteobacteria</taxon>
        <taxon>Hyphomicrobiales</taxon>
        <taxon>Nitrobacteraceae</taxon>
        <taxon>Bradyrhizobium</taxon>
    </lineage>
</organism>
<evidence type="ECO:0000256" key="2">
    <source>
        <dbReference type="SAM" id="SignalP"/>
    </source>
</evidence>
<dbReference type="CDD" id="cd13578">
    <property type="entry name" value="PBP2_Bug27"/>
    <property type="match status" value="1"/>
</dbReference>
<comment type="caution">
    <text evidence="3">The sequence shown here is derived from an EMBL/GenBank/DDBJ whole genome shotgun (WGS) entry which is preliminary data.</text>
</comment>
<dbReference type="PANTHER" id="PTHR42928:SF5">
    <property type="entry name" value="BLR1237 PROTEIN"/>
    <property type="match status" value="1"/>
</dbReference>
<name>A0A560K628_9BRAD</name>
<evidence type="ECO:0000313" key="3">
    <source>
        <dbReference type="EMBL" id="TWB78742.1"/>
    </source>
</evidence>
<accession>A0A560K628</accession>
<reference evidence="3 4" key="1">
    <citation type="submission" date="2019-06" db="EMBL/GenBank/DDBJ databases">
        <title>Genomic Encyclopedia of Type Strains, Phase IV (KMG-V): Genome sequencing to study the core and pangenomes of soil and plant-associated prokaryotes.</title>
        <authorList>
            <person name="Whitman W."/>
        </authorList>
    </citation>
    <scope>NUCLEOTIDE SEQUENCE [LARGE SCALE GENOMIC DNA]</scope>
    <source>
        <strain evidence="3 4">BR 10556</strain>
    </source>
</reference>
<dbReference type="PIRSF" id="PIRSF017082">
    <property type="entry name" value="YflP"/>
    <property type="match status" value="1"/>
</dbReference>
<dbReference type="SUPFAM" id="SSF53850">
    <property type="entry name" value="Periplasmic binding protein-like II"/>
    <property type="match status" value="1"/>
</dbReference>
<dbReference type="EMBL" id="VITW01000003">
    <property type="protein sequence ID" value="TWB78742.1"/>
    <property type="molecule type" value="Genomic_DNA"/>
</dbReference>
<dbReference type="InterPro" id="IPR042100">
    <property type="entry name" value="Bug_dom1"/>
</dbReference>
<comment type="similarity">
    <text evidence="1">Belongs to the UPF0065 (bug) family.</text>
</comment>
<evidence type="ECO:0000256" key="1">
    <source>
        <dbReference type="ARBA" id="ARBA00006987"/>
    </source>
</evidence>
<sequence>MKVLSVLAFIFGAAILVAPAAADNYPSRPIRLIVPYPAGGSTDIMARALQEPMAKILGQPIVIDNRGGAAGTTGSNEAARSDADGYTLLFANNGPISIAPLLQKGIDFDPLKSFAPVSLVSTAPLVLVASEKVPVNDVAGLLAYAKAQSKPMLYASAGPGSLGHLSTERFLNQAGLQMVHVPYRGQAPTTLAIFAGEVDILLTTTSDTLNEHIRSGRVKLLGVSSPGPSPVAAGTAPIGNALKGYSVETWFGILAPAGTPPDVVAKLNAALGTVLAMPQIRDRFLSYGVEAKASTPAELHALIAAEIPSWRKVIEERNVKTE</sequence>
<dbReference type="Gene3D" id="3.40.190.10">
    <property type="entry name" value="Periplasmic binding protein-like II"/>
    <property type="match status" value="1"/>
</dbReference>
<dbReference type="PANTHER" id="PTHR42928">
    <property type="entry name" value="TRICARBOXYLATE-BINDING PROTEIN"/>
    <property type="match status" value="1"/>
</dbReference>
<keyword evidence="4" id="KW-1185">Reference proteome</keyword>
<dbReference type="Gene3D" id="3.40.190.150">
    <property type="entry name" value="Bordetella uptake gene, domain 1"/>
    <property type="match status" value="1"/>
</dbReference>
<keyword evidence="3" id="KW-0675">Receptor</keyword>
<dbReference type="InterPro" id="IPR005064">
    <property type="entry name" value="BUG"/>
</dbReference>
<gene>
    <name evidence="3" type="ORF">FBZ95_103588</name>
</gene>
<dbReference type="AlphaFoldDB" id="A0A560K628"/>
<feature type="signal peptide" evidence="2">
    <location>
        <begin position="1"/>
        <end position="22"/>
    </location>
</feature>
<dbReference type="Proteomes" id="UP000315914">
    <property type="component" value="Unassembled WGS sequence"/>
</dbReference>
<keyword evidence="2" id="KW-0732">Signal</keyword>
<feature type="chain" id="PRO_5022902493" evidence="2">
    <location>
        <begin position="23"/>
        <end position="322"/>
    </location>
</feature>
<protein>
    <submittedName>
        <fullName evidence="3">Tripartite-type tricarboxylate transporter receptor subunit TctC</fullName>
    </submittedName>
</protein>